<dbReference type="Gene3D" id="1.10.10.10">
    <property type="entry name" value="Winged helix-like DNA-binding domain superfamily/Winged helix DNA-binding domain"/>
    <property type="match status" value="1"/>
</dbReference>
<reference evidence="8 9" key="1">
    <citation type="submission" date="2011-07" db="EMBL/GenBank/DDBJ databases">
        <title>The Genome Sequence of Prevotella oulorum F0390.</title>
        <authorList>
            <consortium name="The Broad Institute Genome Sequencing Platform"/>
            <consortium name="The Broad Institute Genome Sequencing Center for Infectious Disease"/>
            <person name="Earl A."/>
            <person name="Ward D."/>
            <person name="Feldgarden M."/>
            <person name="Gevers D."/>
            <person name="Izard J."/>
            <person name="Ganesan A."/>
            <person name="Baranova O.V."/>
            <person name="Blanton J.M."/>
            <person name="Tanner A.C."/>
            <person name="Dewhirst F.E."/>
            <person name="Young S.K."/>
            <person name="Zeng Q."/>
            <person name="Gargeya S."/>
            <person name="Fitzgerald M."/>
            <person name="Haas B."/>
            <person name="Abouelleil A."/>
            <person name="Alvarado L."/>
            <person name="Arachchi H.M."/>
            <person name="Berlin A."/>
            <person name="Brown A."/>
            <person name="Chapman S.B."/>
            <person name="Chen Z."/>
            <person name="Dunbar C."/>
            <person name="Freedman E."/>
            <person name="Gearin G."/>
            <person name="Gellesch M."/>
            <person name="Goldberg J."/>
            <person name="Griggs A."/>
            <person name="Gujja S."/>
            <person name="Heiman D."/>
            <person name="Howarth C."/>
            <person name="Larson L."/>
            <person name="Lui A."/>
            <person name="MacDonald P.J.P."/>
            <person name="Mehta T."/>
            <person name="Montmayeur A."/>
            <person name="Murphy C."/>
            <person name="Neiman D."/>
            <person name="Pearson M."/>
            <person name="Priest M."/>
            <person name="Roberts A."/>
            <person name="Saif S."/>
            <person name="Shea T."/>
            <person name="Shenoy N."/>
            <person name="Sisk P."/>
            <person name="Stolte C."/>
            <person name="Sykes S."/>
            <person name="Wortman J."/>
            <person name="Nusbaum C."/>
            <person name="Birren B."/>
        </authorList>
    </citation>
    <scope>NUCLEOTIDE SEQUENCE [LARGE SCALE GENOMIC DNA]</scope>
    <source>
        <strain evidence="8 9">F0390</strain>
    </source>
</reference>
<dbReference type="InterPro" id="IPR036388">
    <property type="entry name" value="WH-like_DNA-bd_sf"/>
</dbReference>
<dbReference type="CDD" id="cd06171">
    <property type="entry name" value="Sigma70_r4"/>
    <property type="match status" value="1"/>
</dbReference>
<dbReference type="PANTHER" id="PTHR43133:SF8">
    <property type="entry name" value="RNA POLYMERASE SIGMA FACTOR HI_1459-RELATED"/>
    <property type="match status" value="1"/>
</dbReference>
<dbReference type="PATRIC" id="fig|702438.4.peg.377"/>
<dbReference type="Gene3D" id="1.10.1740.10">
    <property type="match status" value="1"/>
</dbReference>
<evidence type="ECO:0000259" key="7">
    <source>
        <dbReference type="Pfam" id="PF08281"/>
    </source>
</evidence>
<evidence type="ECO:0000256" key="2">
    <source>
        <dbReference type="ARBA" id="ARBA00023015"/>
    </source>
</evidence>
<accession>G1W969</accession>
<keyword evidence="2" id="KW-0805">Transcription regulation</keyword>
<evidence type="ECO:0000256" key="5">
    <source>
        <dbReference type="ARBA" id="ARBA00023163"/>
    </source>
</evidence>
<dbReference type="InterPro" id="IPR014284">
    <property type="entry name" value="RNA_pol_sigma-70_dom"/>
</dbReference>
<evidence type="ECO:0000259" key="6">
    <source>
        <dbReference type="Pfam" id="PF04542"/>
    </source>
</evidence>
<proteinExistence type="inferred from homology"/>
<protein>
    <submittedName>
        <fullName evidence="8">Uncharacterized protein</fullName>
    </submittedName>
</protein>
<dbReference type="HOGENOM" id="CLU_047691_3_4_10"/>
<dbReference type="InterPro" id="IPR013249">
    <property type="entry name" value="RNA_pol_sigma70_r4_t2"/>
</dbReference>
<dbReference type="Pfam" id="PF04542">
    <property type="entry name" value="Sigma70_r2"/>
    <property type="match status" value="1"/>
</dbReference>
<dbReference type="Pfam" id="PF08281">
    <property type="entry name" value="Sigma70_r4_2"/>
    <property type="match status" value="1"/>
</dbReference>
<dbReference type="InterPro" id="IPR013324">
    <property type="entry name" value="RNA_pol_sigma_r3/r4-like"/>
</dbReference>
<evidence type="ECO:0000256" key="3">
    <source>
        <dbReference type="ARBA" id="ARBA00023082"/>
    </source>
</evidence>
<keyword evidence="4" id="KW-0238">DNA-binding</keyword>
<feature type="domain" description="RNA polymerase sigma factor 70 region 4 type 2" evidence="7">
    <location>
        <begin position="132"/>
        <end position="171"/>
    </location>
</feature>
<comment type="similarity">
    <text evidence="1">Belongs to the sigma-70 factor family. ECF subfamily.</text>
</comment>
<dbReference type="InterPro" id="IPR013325">
    <property type="entry name" value="RNA_pol_sigma_r2"/>
</dbReference>
<keyword evidence="5" id="KW-0804">Transcription</keyword>
<keyword evidence="3" id="KW-0731">Sigma factor</keyword>
<dbReference type="NCBIfam" id="TIGR02937">
    <property type="entry name" value="sigma70-ECF"/>
    <property type="match status" value="1"/>
</dbReference>
<dbReference type="EMBL" id="ADGI01000015">
    <property type="protein sequence ID" value="EGV34410.1"/>
    <property type="molecule type" value="Genomic_DNA"/>
</dbReference>
<dbReference type="Proteomes" id="UP000005141">
    <property type="component" value="Unassembled WGS sequence"/>
</dbReference>
<dbReference type="SUPFAM" id="SSF88946">
    <property type="entry name" value="Sigma2 domain of RNA polymerase sigma factors"/>
    <property type="match status" value="1"/>
</dbReference>
<feature type="domain" description="RNA polymerase sigma-70 region 2" evidence="6">
    <location>
        <begin position="26"/>
        <end position="94"/>
    </location>
</feature>
<dbReference type="GO" id="GO:0016987">
    <property type="term" value="F:sigma factor activity"/>
    <property type="evidence" value="ECO:0007669"/>
    <property type="project" value="UniProtKB-KW"/>
</dbReference>
<organism evidence="8 9">
    <name type="scientific">Segatella oulorum F0390</name>
    <dbReference type="NCBI Taxonomy" id="702438"/>
    <lineage>
        <taxon>Bacteria</taxon>
        <taxon>Pseudomonadati</taxon>
        <taxon>Bacteroidota</taxon>
        <taxon>Bacteroidia</taxon>
        <taxon>Bacteroidales</taxon>
        <taxon>Prevotellaceae</taxon>
        <taxon>Segatella</taxon>
    </lineage>
</organism>
<evidence type="ECO:0000313" key="9">
    <source>
        <dbReference type="Proteomes" id="UP000005141"/>
    </source>
</evidence>
<evidence type="ECO:0000313" key="8">
    <source>
        <dbReference type="EMBL" id="EGV34410.1"/>
    </source>
</evidence>
<keyword evidence="9" id="KW-1185">Reference proteome</keyword>
<evidence type="ECO:0000256" key="4">
    <source>
        <dbReference type="ARBA" id="ARBA00023125"/>
    </source>
</evidence>
<dbReference type="GO" id="GO:0003677">
    <property type="term" value="F:DNA binding"/>
    <property type="evidence" value="ECO:0007669"/>
    <property type="project" value="UniProtKB-KW"/>
</dbReference>
<sequence length="196" mass="22817">MNLNSLTDEELALRYVAGNNRAFDELLRRNQSQLFTYILFVVRDRHVADDVFQETFVRAISKLQNNAYRANGKFGAWLTRIAHNVMIDLFRSQKHKNIISIEDDTLTQLSARALLANNIEAECINAQVLTDVKRMVDLLPPVQREVVFMRFYQQMPFKEIAERTNVSINTSLGRLHYAIRNLRKMARIYNISLQLA</sequence>
<name>G1W969_9BACT</name>
<dbReference type="eggNOG" id="COG1595">
    <property type="taxonomic scope" value="Bacteria"/>
</dbReference>
<comment type="caution">
    <text evidence="8">The sequence shown here is derived from an EMBL/GenBank/DDBJ whole genome shotgun (WGS) entry which is preliminary data.</text>
</comment>
<dbReference type="GO" id="GO:0006352">
    <property type="term" value="P:DNA-templated transcription initiation"/>
    <property type="evidence" value="ECO:0007669"/>
    <property type="project" value="InterPro"/>
</dbReference>
<dbReference type="PANTHER" id="PTHR43133">
    <property type="entry name" value="RNA POLYMERASE ECF-TYPE SIGMA FACTO"/>
    <property type="match status" value="1"/>
</dbReference>
<dbReference type="InterPro" id="IPR007627">
    <property type="entry name" value="RNA_pol_sigma70_r2"/>
</dbReference>
<dbReference type="InterPro" id="IPR039425">
    <property type="entry name" value="RNA_pol_sigma-70-like"/>
</dbReference>
<dbReference type="SUPFAM" id="SSF88659">
    <property type="entry name" value="Sigma3 and sigma4 domains of RNA polymerase sigma factors"/>
    <property type="match status" value="1"/>
</dbReference>
<dbReference type="AlphaFoldDB" id="G1W969"/>
<evidence type="ECO:0000256" key="1">
    <source>
        <dbReference type="ARBA" id="ARBA00010641"/>
    </source>
</evidence>
<gene>
    <name evidence="8" type="ORF">HMPREF9431_00370</name>
</gene>